<dbReference type="PANTHER" id="PTHR23098:SF23">
    <property type="entry name" value="MYB-RELATED TRANSCRIPTION FACTOR, PARTNER OF PROFILIN-LIKE ISOFORM X2-RELATED"/>
    <property type="match status" value="1"/>
</dbReference>
<keyword evidence="5" id="KW-1185">Reference proteome</keyword>
<feature type="region of interest" description="Disordered" evidence="2">
    <location>
        <begin position="108"/>
        <end position="196"/>
    </location>
</feature>
<reference evidence="4 5" key="1">
    <citation type="submission" date="2024-09" db="EMBL/GenBank/DDBJ databases">
        <title>A chromosome-level genome assembly of Gray's grenadier anchovy, Coilia grayii.</title>
        <authorList>
            <person name="Fu Z."/>
        </authorList>
    </citation>
    <scope>NUCLEOTIDE SEQUENCE [LARGE SCALE GENOMIC DNA]</scope>
    <source>
        <strain evidence="4">G4</strain>
        <tissue evidence="4">Muscle</tissue>
    </source>
</reference>
<dbReference type="AlphaFoldDB" id="A0ABD1JLX2"/>
<comment type="caution">
    <text evidence="4">The sequence shown here is derived from an EMBL/GenBank/DDBJ whole genome shotgun (WGS) entry which is preliminary data.</text>
</comment>
<feature type="coiled-coil region" evidence="1">
    <location>
        <begin position="214"/>
        <end position="245"/>
    </location>
</feature>
<evidence type="ECO:0000259" key="3">
    <source>
        <dbReference type="Pfam" id="PF13873"/>
    </source>
</evidence>
<evidence type="ECO:0000313" key="4">
    <source>
        <dbReference type="EMBL" id="KAL2087186.1"/>
    </source>
</evidence>
<name>A0ABD1JLX2_9TELE</name>
<evidence type="ECO:0000256" key="1">
    <source>
        <dbReference type="SAM" id="Coils"/>
    </source>
</evidence>
<dbReference type="InterPro" id="IPR028002">
    <property type="entry name" value="Myb_DNA-bind_5"/>
</dbReference>
<organism evidence="4 5">
    <name type="scientific">Coilia grayii</name>
    <name type="common">Gray's grenadier anchovy</name>
    <dbReference type="NCBI Taxonomy" id="363190"/>
    <lineage>
        <taxon>Eukaryota</taxon>
        <taxon>Metazoa</taxon>
        <taxon>Chordata</taxon>
        <taxon>Craniata</taxon>
        <taxon>Vertebrata</taxon>
        <taxon>Euteleostomi</taxon>
        <taxon>Actinopterygii</taxon>
        <taxon>Neopterygii</taxon>
        <taxon>Teleostei</taxon>
        <taxon>Clupei</taxon>
        <taxon>Clupeiformes</taxon>
        <taxon>Clupeoidei</taxon>
        <taxon>Engraulidae</taxon>
        <taxon>Coilinae</taxon>
        <taxon>Coilia</taxon>
    </lineage>
</organism>
<dbReference type="PANTHER" id="PTHR23098">
    <property type="entry name" value="AGAP001331-PA-RELATED"/>
    <property type="match status" value="1"/>
</dbReference>
<keyword evidence="1" id="KW-0175">Coiled coil</keyword>
<protein>
    <recommendedName>
        <fullName evidence="3">Myb/SANT-like DNA-binding domain-containing protein</fullName>
    </recommendedName>
</protein>
<feature type="compositionally biased region" description="Pro residues" evidence="2">
    <location>
        <begin position="146"/>
        <end position="165"/>
    </location>
</feature>
<dbReference type="Pfam" id="PF13873">
    <property type="entry name" value="Myb_DNA-bind_5"/>
    <property type="match status" value="1"/>
</dbReference>
<proteinExistence type="predicted"/>
<feature type="domain" description="Myb/SANT-like DNA-binding" evidence="3">
    <location>
        <begin position="62"/>
        <end position="107"/>
    </location>
</feature>
<accession>A0ABD1JLX2</accession>
<sequence length="309" mass="33941">MLEDIECREGDPDRLRVSTPDNSEGEWRSGHLMGLDATCQFHFGLRFIVRPADSTRGNMSELDSRQKKQAWEGIATKLAATTGVARTGEEVRKKWQDFSSLAKRKAAAVRRDTTATGGGPTTAAPLTLEEERAVDHAARRTLAPARPAPPQRTSPLPNSPQPTSPQPASTQRASPGPATAETALPQPAPRMCSPTPASATLATLSEQCSCSQDLVQLEREKLEVLKELRDTVKEASARDARFQQELLVVKRAKLELEARRLLLAEQKLARPSLSLPVLWPEPEGEMSDMVNPGVWDILHQWKPSSSLHL</sequence>
<evidence type="ECO:0000256" key="2">
    <source>
        <dbReference type="SAM" id="MobiDB-lite"/>
    </source>
</evidence>
<evidence type="ECO:0000313" key="5">
    <source>
        <dbReference type="Proteomes" id="UP001591681"/>
    </source>
</evidence>
<feature type="compositionally biased region" description="Basic and acidic residues" evidence="2">
    <location>
        <begin position="129"/>
        <end position="138"/>
    </location>
</feature>
<dbReference type="EMBL" id="JBHFQA010000015">
    <property type="protein sequence ID" value="KAL2087186.1"/>
    <property type="molecule type" value="Genomic_DNA"/>
</dbReference>
<dbReference type="Proteomes" id="UP001591681">
    <property type="component" value="Unassembled WGS sequence"/>
</dbReference>
<gene>
    <name evidence="4" type="ORF">ACEWY4_018245</name>
</gene>